<reference evidence="2" key="1">
    <citation type="submission" date="2018-04" db="EMBL/GenBank/DDBJ databases">
        <authorList>
            <person name="Jy Z."/>
        </authorList>
    </citation>
    <scope>NUCLEOTIDE SEQUENCE</scope>
    <source>
        <strain evidence="3">AS13</strain>
        <strain evidence="2">LA18</strain>
    </source>
</reference>
<evidence type="ECO:0000313" key="4">
    <source>
        <dbReference type="Proteomes" id="UP001172788"/>
    </source>
</evidence>
<comment type="caution">
    <text evidence="2">The sequence shown here is derived from an EMBL/GenBank/DDBJ whole genome shotgun (WGS) entry which is preliminary data.</text>
</comment>
<evidence type="ECO:0000313" key="2">
    <source>
        <dbReference type="EMBL" id="MDN4572014.1"/>
    </source>
</evidence>
<name>A0AAW7MH29_9BURK</name>
<dbReference type="Proteomes" id="UP001172788">
    <property type="component" value="Unassembled WGS sequence"/>
</dbReference>
<protein>
    <recommendedName>
        <fullName evidence="6">Chromosome partition protein Smc</fullName>
    </recommendedName>
</protein>
<feature type="region of interest" description="Disordered" evidence="1">
    <location>
        <begin position="124"/>
        <end position="159"/>
    </location>
</feature>
<dbReference type="Proteomes" id="UP001172791">
    <property type="component" value="Unassembled WGS sequence"/>
</dbReference>
<accession>A0AAW7MH29</accession>
<feature type="compositionally biased region" description="Basic and acidic residues" evidence="1">
    <location>
        <begin position="125"/>
        <end position="135"/>
    </location>
</feature>
<proteinExistence type="predicted"/>
<dbReference type="AlphaFoldDB" id="A0AAW7MH29"/>
<evidence type="ECO:0000313" key="3">
    <source>
        <dbReference type="EMBL" id="MDN4576665.1"/>
    </source>
</evidence>
<sequence length="159" mass="17949">MARRILARLFGASRFIPSFQQDRCETLRTEAQSQTHKLSGEIVRVDRDLTVVDARIISASDRLASQRREMAEWENKVDQAFAINRVDLASAASIRANAASLRIAQLEAELDELVPRAHGLRDKRKVLDKQRKQARSEAGMATEHPSSIVTAPYVRGERR</sequence>
<dbReference type="EMBL" id="QAIC01000024">
    <property type="protein sequence ID" value="MDN4572014.1"/>
    <property type="molecule type" value="Genomic_DNA"/>
</dbReference>
<organism evidence="2 5">
    <name type="scientific">Pandoraea cepalis</name>
    <dbReference type="NCBI Taxonomy" id="2508294"/>
    <lineage>
        <taxon>Bacteria</taxon>
        <taxon>Pseudomonadati</taxon>
        <taxon>Pseudomonadota</taxon>
        <taxon>Betaproteobacteria</taxon>
        <taxon>Burkholderiales</taxon>
        <taxon>Burkholderiaceae</taxon>
        <taxon>Pandoraea</taxon>
    </lineage>
</organism>
<evidence type="ECO:0000256" key="1">
    <source>
        <dbReference type="SAM" id="MobiDB-lite"/>
    </source>
</evidence>
<evidence type="ECO:0008006" key="6">
    <source>
        <dbReference type="Google" id="ProtNLM"/>
    </source>
</evidence>
<dbReference type="EMBL" id="QAID01000021">
    <property type="protein sequence ID" value="MDN4576665.1"/>
    <property type="molecule type" value="Genomic_DNA"/>
</dbReference>
<gene>
    <name evidence="2" type="ORF">DBA34_01850</name>
    <name evidence="3" type="ORF">DBB29_00765</name>
</gene>
<evidence type="ECO:0000313" key="5">
    <source>
        <dbReference type="Proteomes" id="UP001172791"/>
    </source>
</evidence>
<keyword evidence="4" id="KW-1185">Reference proteome</keyword>